<dbReference type="Proteomes" id="UP000314294">
    <property type="component" value="Unassembled WGS sequence"/>
</dbReference>
<proteinExistence type="predicted"/>
<sequence length="74" mass="8149">MVKMKKMRPSAAIANRFFPMESHWRGFRVCFVPGGAEPQEATGGLCTSSTNSSSTKVAMLPLIPMKRLMEVNTT</sequence>
<dbReference type="AlphaFoldDB" id="A0A4Z2G4V9"/>
<evidence type="ECO:0000313" key="1">
    <source>
        <dbReference type="EMBL" id="TNN47923.1"/>
    </source>
</evidence>
<gene>
    <name evidence="1" type="ORF">EYF80_041866</name>
</gene>
<dbReference type="EMBL" id="SRLO01000719">
    <property type="protein sequence ID" value="TNN47923.1"/>
    <property type="molecule type" value="Genomic_DNA"/>
</dbReference>
<protein>
    <submittedName>
        <fullName evidence="1">Uncharacterized protein</fullName>
    </submittedName>
</protein>
<evidence type="ECO:0000313" key="2">
    <source>
        <dbReference type="Proteomes" id="UP000314294"/>
    </source>
</evidence>
<name>A0A4Z2G4V9_9TELE</name>
<comment type="caution">
    <text evidence="1">The sequence shown here is derived from an EMBL/GenBank/DDBJ whole genome shotgun (WGS) entry which is preliminary data.</text>
</comment>
<accession>A0A4Z2G4V9</accession>
<keyword evidence="2" id="KW-1185">Reference proteome</keyword>
<reference evidence="1 2" key="1">
    <citation type="submission" date="2019-03" db="EMBL/GenBank/DDBJ databases">
        <title>First draft genome of Liparis tanakae, snailfish: a comprehensive survey of snailfish specific genes.</title>
        <authorList>
            <person name="Kim W."/>
            <person name="Song I."/>
            <person name="Jeong J.-H."/>
            <person name="Kim D."/>
            <person name="Kim S."/>
            <person name="Ryu S."/>
            <person name="Song J.Y."/>
            <person name="Lee S.K."/>
        </authorList>
    </citation>
    <scope>NUCLEOTIDE SEQUENCE [LARGE SCALE GENOMIC DNA]</scope>
    <source>
        <tissue evidence="1">Muscle</tissue>
    </source>
</reference>
<organism evidence="1 2">
    <name type="scientific">Liparis tanakae</name>
    <name type="common">Tanaka's snailfish</name>
    <dbReference type="NCBI Taxonomy" id="230148"/>
    <lineage>
        <taxon>Eukaryota</taxon>
        <taxon>Metazoa</taxon>
        <taxon>Chordata</taxon>
        <taxon>Craniata</taxon>
        <taxon>Vertebrata</taxon>
        <taxon>Euteleostomi</taxon>
        <taxon>Actinopterygii</taxon>
        <taxon>Neopterygii</taxon>
        <taxon>Teleostei</taxon>
        <taxon>Neoteleostei</taxon>
        <taxon>Acanthomorphata</taxon>
        <taxon>Eupercaria</taxon>
        <taxon>Perciformes</taxon>
        <taxon>Cottioidei</taxon>
        <taxon>Cottales</taxon>
        <taxon>Liparidae</taxon>
        <taxon>Liparis</taxon>
    </lineage>
</organism>